<dbReference type="AlphaFoldDB" id="A0A8J3EWU2"/>
<dbReference type="EMBL" id="BMHB01000001">
    <property type="protein sequence ID" value="GGI11954.1"/>
    <property type="molecule type" value="Genomic_DNA"/>
</dbReference>
<name>A0A8J3EWU2_9BACI</name>
<dbReference type="Proteomes" id="UP000626244">
    <property type="component" value="Unassembled WGS sequence"/>
</dbReference>
<keyword evidence="2" id="KW-1185">Reference proteome</keyword>
<organism evidence="1 2">
    <name type="scientific">Gottfriedia solisilvae</name>
    <dbReference type="NCBI Taxonomy" id="1516104"/>
    <lineage>
        <taxon>Bacteria</taxon>
        <taxon>Bacillati</taxon>
        <taxon>Bacillota</taxon>
        <taxon>Bacilli</taxon>
        <taxon>Bacillales</taxon>
        <taxon>Bacillaceae</taxon>
        <taxon>Gottfriedia</taxon>
    </lineage>
</organism>
<dbReference type="InterPro" id="IPR021321">
    <property type="entry name" value="DUF2922"/>
</dbReference>
<evidence type="ECO:0008006" key="3">
    <source>
        <dbReference type="Google" id="ProtNLM"/>
    </source>
</evidence>
<comment type="caution">
    <text evidence="1">The sequence shown here is derived from an EMBL/GenBank/DDBJ whole genome shotgun (WGS) entry which is preliminary data.</text>
</comment>
<evidence type="ECO:0000313" key="2">
    <source>
        <dbReference type="Proteomes" id="UP000626244"/>
    </source>
</evidence>
<dbReference type="Pfam" id="PF11148">
    <property type="entry name" value="DUF2922"/>
    <property type="match status" value="1"/>
</dbReference>
<proteinExistence type="predicted"/>
<protein>
    <recommendedName>
        <fullName evidence="3">DUF2922 domain-containing protein</fullName>
    </recommendedName>
</protein>
<gene>
    <name evidence="1" type="ORF">GCM10007380_10430</name>
</gene>
<reference evidence="2" key="1">
    <citation type="journal article" date="2019" name="Int. J. Syst. Evol. Microbiol.">
        <title>The Global Catalogue of Microorganisms (GCM) 10K type strain sequencing project: providing services to taxonomists for standard genome sequencing and annotation.</title>
        <authorList>
            <consortium name="The Broad Institute Genomics Platform"/>
            <consortium name="The Broad Institute Genome Sequencing Center for Infectious Disease"/>
            <person name="Wu L."/>
            <person name="Ma J."/>
        </authorList>
    </citation>
    <scope>NUCLEOTIDE SEQUENCE [LARGE SCALE GENOMIC DNA]</scope>
    <source>
        <strain evidence="2">CGMCC 1.14993</strain>
    </source>
</reference>
<evidence type="ECO:0000313" key="1">
    <source>
        <dbReference type="EMBL" id="GGI11954.1"/>
    </source>
</evidence>
<accession>A0A8J3EWU2</accession>
<sequence>MIQTLELKFLNEQEKIVTLTVDNPTIPVNPTLVKQVMDKIVANNVFTSSGGTVVAVQSARLIGKEVIDIDL</sequence>
<dbReference type="RefSeq" id="WP_235821391.1">
    <property type="nucleotide sequence ID" value="NZ_BMHB01000001.1"/>
</dbReference>